<reference evidence="23" key="2">
    <citation type="submission" date="2021-01" db="EMBL/GenBank/DDBJ databases">
        <authorList>
            <person name="Schikora-Tamarit M.A."/>
        </authorList>
    </citation>
    <scope>NUCLEOTIDE SEQUENCE</scope>
    <source>
        <strain evidence="23">CBS6341</strain>
    </source>
</reference>
<dbReference type="GO" id="GO:0004620">
    <property type="term" value="F:phospholipase activity"/>
    <property type="evidence" value="ECO:0007669"/>
    <property type="project" value="TreeGrafter"/>
</dbReference>
<protein>
    <recommendedName>
        <fullName evidence="7">Putative lipase ATG15</fullName>
        <ecNumber evidence="6">3.1.1.3</ecNumber>
    </recommendedName>
    <alternativeName>
        <fullName evidence="20">Autophagy-related protein 15</fullName>
    </alternativeName>
    <alternativeName>
        <fullName evidence="8">Putative lipase atg15</fullName>
    </alternativeName>
</protein>
<dbReference type="InterPro" id="IPR002921">
    <property type="entry name" value="Fungal_lipase-type"/>
</dbReference>
<gene>
    <name evidence="23" type="ORF">WICMUC_004630</name>
</gene>
<dbReference type="OrthoDB" id="58570at2759"/>
<comment type="catalytic activity">
    <reaction evidence="1">
        <text>a triacylglycerol + H2O = a diacylglycerol + a fatty acid + H(+)</text>
        <dbReference type="Rhea" id="RHEA:12044"/>
        <dbReference type="ChEBI" id="CHEBI:15377"/>
        <dbReference type="ChEBI" id="CHEBI:15378"/>
        <dbReference type="ChEBI" id="CHEBI:17855"/>
        <dbReference type="ChEBI" id="CHEBI:18035"/>
        <dbReference type="ChEBI" id="CHEBI:28868"/>
        <dbReference type="EC" id="3.1.1.3"/>
    </reaction>
</comment>
<evidence type="ECO:0000313" key="23">
    <source>
        <dbReference type="EMBL" id="KAH3671449.1"/>
    </source>
</evidence>
<evidence type="ECO:0000259" key="22">
    <source>
        <dbReference type="Pfam" id="PF01764"/>
    </source>
</evidence>
<dbReference type="Gene3D" id="3.40.50.1820">
    <property type="entry name" value="alpha/beta hydrolase"/>
    <property type="match status" value="1"/>
</dbReference>
<dbReference type="GO" id="GO:0032585">
    <property type="term" value="C:multivesicular body membrane"/>
    <property type="evidence" value="ECO:0007669"/>
    <property type="project" value="UniProtKB-SubCell"/>
</dbReference>
<dbReference type="AlphaFoldDB" id="A0A9P8TAC0"/>
<keyword evidence="13" id="KW-0735">Signal-anchor</keyword>
<dbReference type="PANTHER" id="PTHR47175">
    <property type="entry name" value="LIPASE ATG15-RELATED"/>
    <property type="match status" value="1"/>
</dbReference>
<evidence type="ECO:0000256" key="21">
    <source>
        <dbReference type="SAM" id="Phobius"/>
    </source>
</evidence>
<organism evidence="23 24">
    <name type="scientific">Wickerhamomyces mucosus</name>
    <dbReference type="NCBI Taxonomy" id="1378264"/>
    <lineage>
        <taxon>Eukaryota</taxon>
        <taxon>Fungi</taxon>
        <taxon>Dikarya</taxon>
        <taxon>Ascomycota</taxon>
        <taxon>Saccharomycotina</taxon>
        <taxon>Saccharomycetes</taxon>
        <taxon>Phaffomycetales</taxon>
        <taxon>Wickerhamomycetaceae</taxon>
        <taxon>Wickerhamomyces</taxon>
    </lineage>
</organism>
<evidence type="ECO:0000256" key="6">
    <source>
        <dbReference type="ARBA" id="ARBA00013279"/>
    </source>
</evidence>
<dbReference type="SUPFAM" id="SSF53474">
    <property type="entry name" value="alpha/beta-Hydrolases"/>
    <property type="match status" value="1"/>
</dbReference>
<evidence type="ECO:0000256" key="14">
    <source>
        <dbReference type="ARBA" id="ARBA00022989"/>
    </source>
</evidence>
<comment type="caution">
    <text evidence="23">The sequence shown here is derived from an EMBL/GenBank/DDBJ whole genome shotgun (WGS) entry which is preliminary data.</text>
</comment>
<keyword evidence="10" id="KW-0967">Endosome</keyword>
<feature type="transmembrane region" description="Helical" evidence="21">
    <location>
        <begin position="27"/>
        <end position="49"/>
    </location>
</feature>
<comment type="similarity">
    <text evidence="4">Belongs to the AB hydrolase superfamily. Lipase family.</text>
</comment>
<dbReference type="EC" id="3.1.1.3" evidence="6"/>
<evidence type="ECO:0000256" key="18">
    <source>
        <dbReference type="ARBA" id="ARBA00023180"/>
    </source>
</evidence>
<comment type="subunit">
    <text evidence="5">Binds to both phosphatidylinositol (PI) and phosphatidylinositol 3,5-bisphosphate (PIP2).</text>
</comment>
<keyword evidence="24" id="KW-1185">Reference proteome</keyword>
<name>A0A9P8TAC0_9ASCO</name>
<evidence type="ECO:0000256" key="19">
    <source>
        <dbReference type="ARBA" id="ARBA00024663"/>
    </source>
</evidence>
<dbReference type="GO" id="GO:0034727">
    <property type="term" value="P:piecemeal microautophagy of the nucleus"/>
    <property type="evidence" value="ECO:0007669"/>
    <property type="project" value="TreeGrafter"/>
</dbReference>
<comment type="function">
    <text evidence="19">Lipase which is essential for lysis of subvacuolar cytoplasm to vacuole targeted bodies and intravacuolar autophagic bodies. Involved in the lysis of intravacuolar multivesicular body (MVB) vesicles. The intravacuolar membrane disintegration by ATG15 is critical to life span extension.</text>
</comment>
<evidence type="ECO:0000256" key="2">
    <source>
        <dbReference type="ARBA" id="ARBA00004270"/>
    </source>
</evidence>
<evidence type="ECO:0000256" key="8">
    <source>
        <dbReference type="ARBA" id="ARBA00019241"/>
    </source>
</evidence>
<keyword evidence="14 21" id="KW-1133">Transmembrane helix</keyword>
<dbReference type="CDD" id="cd00519">
    <property type="entry name" value="Lipase_3"/>
    <property type="match status" value="1"/>
</dbReference>
<evidence type="ECO:0000256" key="15">
    <source>
        <dbReference type="ARBA" id="ARBA00023006"/>
    </source>
</evidence>
<dbReference type="InterPro" id="IPR029058">
    <property type="entry name" value="AB_hydrolase_fold"/>
</dbReference>
<evidence type="ECO:0000256" key="13">
    <source>
        <dbReference type="ARBA" id="ARBA00022968"/>
    </source>
</evidence>
<evidence type="ECO:0000256" key="5">
    <source>
        <dbReference type="ARBA" id="ARBA00011137"/>
    </source>
</evidence>
<dbReference type="Pfam" id="PF01764">
    <property type="entry name" value="Lipase_3"/>
    <property type="match status" value="1"/>
</dbReference>
<dbReference type="EMBL" id="JAEUBF010001278">
    <property type="protein sequence ID" value="KAH3671449.1"/>
    <property type="molecule type" value="Genomic_DNA"/>
</dbReference>
<evidence type="ECO:0000256" key="16">
    <source>
        <dbReference type="ARBA" id="ARBA00023098"/>
    </source>
</evidence>
<dbReference type="FunFam" id="3.40.50.1820:FF:000129">
    <property type="entry name" value="Autophagy related lipase Atg15, putative"/>
    <property type="match status" value="1"/>
</dbReference>
<dbReference type="PANTHER" id="PTHR47175:SF2">
    <property type="entry name" value="LIPASE ATG15-RELATED"/>
    <property type="match status" value="1"/>
</dbReference>
<evidence type="ECO:0000256" key="7">
    <source>
        <dbReference type="ARBA" id="ARBA00018542"/>
    </source>
</evidence>
<evidence type="ECO:0000313" key="24">
    <source>
        <dbReference type="Proteomes" id="UP000769528"/>
    </source>
</evidence>
<evidence type="ECO:0000256" key="10">
    <source>
        <dbReference type="ARBA" id="ARBA00022753"/>
    </source>
</evidence>
<dbReference type="GO" id="GO:0046461">
    <property type="term" value="P:neutral lipid catabolic process"/>
    <property type="evidence" value="ECO:0007669"/>
    <property type="project" value="TreeGrafter"/>
</dbReference>
<keyword evidence="18" id="KW-0325">Glycoprotein</keyword>
<evidence type="ECO:0000256" key="9">
    <source>
        <dbReference type="ARBA" id="ARBA00022692"/>
    </source>
</evidence>
<evidence type="ECO:0000256" key="12">
    <source>
        <dbReference type="ARBA" id="ARBA00022963"/>
    </source>
</evidence>
<dbReference type="GO" id="GO:0005775">
    <property type="term" value="C:vacuolar lumen"/>
    <property type="evidence" value="ECO:0007669"/>
    <property type="project" value="TreeGrafter"/>
</dbReference>
<feature type="domain" description="Fungal lipase-type" evidence="22">
    <location>
        <begin position="278"/>
        <end position="355"/>
    </location>
</feature>
<comment type="subcellular location">
    <subcellularLocation>
        <location evidence="3">Endosome</location>
        <location evidence="3">Multivesicular body membrane</location>
        <topology evidence="3">Single-pass type II membrane protein</topology>
    </subcellularLocation>
    <subcellularLocation>
        <location evidence="2">Prevacuolar compartment membrane</location>
        <topology evidence="2">Single-pass type II membrane protein</topology>
    </subcellularLocation>
</comment>
<keyword evidence="16" id="KW-0443">Lipid metabolism</keyword>
<keyword evidence="17 21" id="KW-0472">Membrane</keyword>
<evidence type="ECO:0000256" key="4">
    <source>
        <dbReference type="ARBA" id="ARBA00010701"/>
    </source>
</evidence>
<keyword evidence="11" id="KW-0378">Hydrolase</keyword>
<sequence length="530" mass="60199">MGQSNEKSSLLINHQDNKINKQSRGKWLNYTILSISGVIIFLLISYYNLYNNSDQNLLSNFTNFNPLPPIFKPSPTLPSQNQQQTFQLKHIYHHNVKTHNDIHRRLDITSEFIEINELNSNYEILSSKYSSKSPWNIQLPFKSQNVELMRLTDRSPDFIESYLEYARIHGSQAISKINLDWDKSIVESPNITDKETIITLALMSSNAYVEIPQTGDWRNVSWNNSISHGWDNDGLRGHIFVNDDNSTVVISFKGTSAAYISSSGSDDTVEQDRDNDNLLFSCCCARVGYLWKTVCDCYVNSYTCDQRCLERELYQKDKYYHAAMDVYRNVSSQYPNSNIWLTGHSLGGSLASLVGRTFGLPTVTFEAPGELLATKRLHLPFPPGLPDYMEGIWHFGHTADPIFMGVCNGASSSCSVAGYAMETQCHSGKQCVYDVVSDKGWHVNLLNHRIHTVIDDVLEAYNDTALCIKTPPCRDCFNWNFVTEDQTSSQTTTETSTTSLSSISATPTSEVPEKCKKWTWYGRCIEYEKH</sequence>
<evidence type="ECO:0000256" key="11">
    <source>
        <dbReference type="ARBA" id="ARBA00022801"/>
    </source>
</evidence>
<accession>A0A9P8TAC0</accession>
<keyword evidence="12" id="KW-0442">Lipid degradation</keyword>
<dbReference type="Proteomes" id="UP000769528">
    <property type="component" value="Unassembled WGS sequence"/>
</dbReference>
<dbReference type="InterPro" id="IPR050805">
    <property type="entry name" value="ATG15_Lipase"/>
</dbReference>
<evidence type="ECO:0000256" key="20">
    <source>
        <dbReference type="ARBA" id="ARBA00029828"/>
    </source>
</evidence>
<dbReference type="GO" id="GO:0004806">
    <property type="term" value="F:triacylglycerol lipase activity"/>
    <property type="evidence" value="ECO:0007669"/>
    <property type="project" value="UniProtKB-EC"/>
</dbReference>
<evidence type="ECO:0000256" key="17">
    <source>
        <dbReference type="ARBA" id="ARBA00023136"/>
    </source>
</evidence>
<proteinExistence type="inferred from homology"/>
<reference evidence="23" key="1">
    <citation type="journal article" date="2021" name="Open Biol.">
        <title>Shared evolutionary footprints suggest mitochondrial oxidative damage underlies multiple complex I losses in fungi.</title>
        <authorList>
            <person name="Schikora-Tamarit M.A."/>
            <person name="Marcet-Houben M."/>
            <person name="Nosek J."/>
            <person name="Gabaldon T."/>
        </authorList>
    </citation>
    <scope>NUCLEOTIDE SEQUENCE</scope>
    <source>
        <strain evidence="23">CBS6341</strain>
    </source>
</reference>
<dbReference type="GO" id="GO:0034496">
    <property type="term" value="P:multivesicular body membrane disassembly"/>
    <property type="evidence" value="ECO:0007669"/>
    <property type="project" value="TreeGrafter"/>
</dbReference>
<keyword evidence="9 21" id="KW-0812">Transmembrane</keyword>
<evidence type="ECO:0000256" key="3">
    <source>
        <dbReference type="ARBA" id="ARBA00004343"/>
    </source>
</evidence>
<evidence type="ECO:0000256" key="1">
    <source>
        <dbReference type="ARBA" id="ARBA00001024"/>
    </source>
</evidence>
<dbReference type="GO" id="GO:0006660">
    <property type="term" value="P:phosphatidylserine catabolic process"/>
    <property type="evidence" value="ECO:0007669"/>
    <property type="project" value="TreeGrafter"/>
</dbReference>
<keyword evidence="15" id="KW-0072">Autophagy</keyword>